<keyword evidence="2" id="KW-0472">Membrane</keyword>
<dbReference type="Proteomes" id="UP000640052">
    <property type="component" value="Unassembled WGS sequence"/>
</dbReference>
<dbReference type="AlphaFoldDB" id="A0A919QAS4"/>
<keyword evidence="2" id="KW-1133">Transmembrane helix</keyword>
<keyword evidence="2" id="KW-0812">Transmembrane</keyword>
<protein>
    <recommendedName>
        <fullName evidence="5">DUF4367 domain-containing protein</fullName>
    </recommendedName>
</protein>
<evidence type="ECO:0008006" key="5">
    <source>
        <dbReference type="Google" id="ProtNLM"/>
    </source>
</evidence>
<gene>
    <name evidence="3" type="ORF">Aph01nite_38020</name>
</gene>
<evidence type="ECO:0000256" key="2">
    <source>
        <dbReference type="SAM" id="Phobius"/>
    </source>
</evidence>
<feature type="region of interest" description="Disordered" evidence="1">
    <location>
        <begin position="1"/>
        <end position="92"/>
    </location>
</feature>
<dbReference type="EMBL" id="BOOA01000029">
    <property type="protein sequence ID" value="GIH25492.1"/>
    <property type="molecule type" value="Genomic_DNA"/>
</dbReference>
<sequence length="308" mass="33322">MNSSDNSSENADEFPENEQTPEVVPGSDDFSGFGDLEDELRALSDALAVPEPSPPADVARAVRAVLEREAEERASHDETPEGDLPQSPLSPRRQISELEGPEAEGSERPGSHVVSRRWRRRRRVVAVVAAFLVVLIAATPQGRAAVASILRFAGVEIRIGEPSPLPTGVPSPLPGERRVSLDDARAQVRFPLVVPAVLGEPADIRVADDGRVVSMFWPGVRLDQYDGTLAEVWRKDLGPPWPESVNVGGVPGVWIQQKHGIQYNPPTGPPQEFRLAGPTLIWQRGPVGLRLEGPATIDEARRIGASAQ</sequence>
<name>A0A919QAS4_9ACTN</name>
<proteinExistence type="predicted"/>
<evidence type="ECO:0000313" key="4">
    <source>
        <dbReference type="Proteomes" id="UP000640052"/>
    </source>
</evidence>
<comment type="caution">
    <text evidence="3">The sequence shown here is derived from an EMBL/GenBank/DDBJ whole genome shotgun (WGS) entry which is preliminary data.</text>
</comment>
<reference evidence="3" key="1">
    <citation type="submission" date="2021-01" db="EMBL/GenBank/DDBJ databases">
        <title>Whole genome shotgun sequence of Acrocarpospora phusangensis NBRC 108782.</title>
        <authorList>
            <person name="Komaki H."/>
            <person name="Tamura T."/>
        </authorList>
    </citation>
    <scope>NUCLEOTIDE SEQUENCE</scope>
    <source>
        <strain evidence="3">NBRC 108782</strain>
    </source>
</reference>
<feature type="compositionally biased region" description="Basic and acidic residues" evidence="1">
    <location>
        <begin position="65"/>
        <end position="79"/>
    </location>
</feature>
<feature type="transmembrane region" description="Helical" evidence="2">
    <location>
        <begin position="124"/>
        <end position="142"/>
    </location>
</feature>
<accession>A0A919QAS4</accession>
<evidence type="ECO:0000256" key="1">
    <source>
        <dbReference type="SAM" id="MobiDB-lite"/>
    </source>
</evidence>
<evidence type="ECO:0000313" key="3">
    <source>
        <dbReference type="EMBL" id="GIH25492.1"/>
    </source>
</evidence>
<organism evidence="3 4">
    <name type="scientific">Acrocarpospora phusangensis</name>
    <dbReference type="NCBI Taxonomy" id="1070424"/>
    <lineage>
        <taxon>Bacteria</taxon>
        <taxon>Bacillati</taxon>
        <taxon>Actinomycetota</taxon>
        <taxon>Actinomycetes</taxon>
        <taxon>Streptosporangiales</taxon>
        <taxon>Streptosporangiaceae</taxon>
        <taxon>Acrocarpospora</taxon>
    </lineage>
</organism>
<keyword evidence="4" id="KW-1185">Reference proteome</keyword>